<dbReference type="EMBL" id="JH993023">
    <property type="protein sequence ID" value="EKX41449.1"/>
    <property type="molecule type" value="Genomic_DNA"/>
</dbReference>
<reference evidence="8" key="3">
    <citation type="submission" date="2016-03" db="UniProtKB">
        <authorList>
            <consortium name="EnsemblProtists"/>
        </authorList>
    </citation>
    <scope>IDENTIFICATION</scope>
</reference>
<comment type="similarity">
    <text evidence="4">Belongs to the COX19 family.</text>
</comment>
<dbReference type="OrthoDB" id="268594at2759"/>
<accession>L1IZV8</accession>
<dbReference type="PANTHER" id="PTHR21107:SF2">
    <property type="entry name" value="CYTOCHROME C OXIDASE ASSEMBLY PROTEIN COX19"/>
    <property type="match status" value="1"/>
</dbReference>
<evidence type="ECO:0000256" key="1">
    <source>
        <dbReference type="ARBA" id="ARBA00004496"/>
    </source>
</evidence>
<feature type="non-terminal residue" evidence="7">
    <location>
        <position position="1"/>
    </location>
</feature>
<dbReference type="InterPro" id="IPR010625">
    <property type="entry name" value="CHCH"/>
</dbReference>
<dbReference type="PaxDb" id="55529-EKX41449"/>
<evidence type="ECO:0000256" key="2">
    <source>
        <dbReference type="ARBA" id="ARBA00022490"/>
    </source>
</evidence>
<evidence type="ECO:0000256" key="5">
    <source>
        <dbReference type="ARBA" id="ARBA00039385"/>
    </source>
</evidence>
<evidence type="ECO:0000256" key="4">
    <source>
        <dbReference type="ARBA" id="ARBA00038223"/>
    </source>
</evidence>
<evidence type="ECO:0000256" key="3">
    <source>
        <dbReference type="ARBA" id="ARBA00023157"/>
    </source>
</evidence>
<keyword evidence="2" id="KW-0963">Cytoplasm</keyword>
<dbReference type="eggNOG" id="KOG3477">
    <property type="taxonomic scope" value="Eukaryota"/>
</dbReference>
<evidence type="ECO:0000313" key="8">
    <source>
        <dbReference type="EnsemblProtists" id="EKX41449"/>
    </source>
</evidence>
<dbReference type="InterPro" id="IPR051383">
    <property type="entry name" value="COX19"/>
</dbReference>
<dbReference type="PROSITE" id="PS51808">
    <property type="entry name" value="CHCH"/>
    <property type="match status" value="1"/>
</dbReference>
<evidence type="ECO:0000259" key="6">
    <source>
        <dbReference type="Pfam" id="PF06747"/>
    </source>
</evidence>
<keyword evidence="3" id="KW-1015">Disulfide bond</keyword>
<protein>
    <recommendedName>
        <fullName evidence="5">Cytochrome c oxidase assembly protein COX19</fullName>
    </recommendedName>
</protein>
<keyword evidence="9" id="KW-1185">Reference proteome</keyword>
<dbReference type="InterPro" id="IPR009069">
    <property type="entry name" value="Cys_alpha_HP_mot_SF"/>
</dbReference>
<reference evidence="7 9" key="1">
    <citation type="journal article" date="2012" name="Nature">
        <title>Algal genomes reveal evolutionary mosaicism and the fate of nucleomorphs.</title>
        <authorList>
            <consortium name="DOE Joint Genome Institute"/>
            <person name="Curtis B.A."/>
            <person name="Tanifuji G."/>
            <person name="Burki F."/>
            <person name="Gruber A."/>
            <person name="Irimia M."/>
            <person name="Maruyama S."/>
            <person name="Arias M.C."/>
            <person name="Ball S.G."/>
            <person name="Gile G.H."/>
            <person name="Hirakawa Y."/>
            <person name="Hopkins J.F."/>
            <person name="Kuo A."/>
            <person name="Rensing S.A."/>
            <person name="Schmutz J."/>
            <person name="Symeonidi A."/>
            <person name="Elias M."/>
            <person name="Eveleigh R.J."/>
            <person name="Herman E.K."/>
            <person name="Klute M.J."/>
            <person name="Nakayama T."/>
            <person name="Obornik M."/>
            <person name="Reyes-Prieto A."/>
            <person name="Armbrust E.V."/>
            <person name="Aves S.J."/>
            <person name="Beiko R.G."/>
            <person name="Coutinho P."/>
            <person name="Dacks J.B."/>
            <person name="Durnford D.G."/>
            <person name="Fast N.M."/>
            <person name="Green B.R."/>
            <person name="Grisdale C.J."/>
            <person name="Hempel F."/>
            <person name="Henrissat B."/>
            <person name="Hoppner M.P."/>
            <person name="Ishida K."/>
            <person name="Kim E."/>
            <person name="Koreny L."/>
            <person name="Kroth P.G."/>
            <person name="Liu Y."/>
            <person name="Malik S.B."/>
            <person name="Maier U.G."/>
            <person name="McRose D."/>
            <person name="Mock T."/>
            <person name="Neilson J.A."/>
            <person name="Onodera N.T."/>
            <person name="Poole A.M."/>
            <person name="Pritham E.J."/>
            <person name="Richards T.A."/>
            <person name="Rocap G."/>
            <person name="Roy S.W."/>
            <person name="Sarai C."/>
            <person name="Schaack S."/>
            <person name="Shirato S."/>
            <person name="Slamovits C.H."/>
            <person name="Spencer D.F."/>
            <person name="Suzuki S."/>
            <person name="Worden A.Z."/>
            <person name="Zauner S."/>
            <person name="Barry K."/>
            <person name="Bell C."/>
            <person name="Bharti A.K."/>
            <person name="Crow J.A."/>
            <person name="Grimwood J."/>
            <person name="Kramer R."/>
            <person name="Lindquist E."/>
            <person name="Lucas S."/>
            <person name="Salamov A."/>
            <person name="McFadden G.I."/>
            <person name="Lane C.E."/>
            <person name="Keeling P.J."/>
            <person name="Gray M.W."/>
            <person name="Grigoriev I.V."/>
            <person name="Archibald J.M."/>
        </authorList>
    </citation>
    <scope>NUCLEOTIDE SEQUENCE</scope>
    <source>
        <strain evidence="7 9">CCMP2712</strain>
    </source>
</reference>
<evidence type="ECO:0000313" key="7">
    <source>
        <dbReference type="EMBL" id="EKX41449.1"/>
    </source>
</evidence>
<dbReference type="Proteomes" id="UP000011087">
    <property type="component" value="Unassembled WGS sequence"/>
</dbReference>
<gene>
    <name evidence="7" type="ORF">GUITHDRAFT_60979</name>
</gene>
<dbReference type="STRING" id="905079.L1IZV8"/>
<dbReference type="GeneID" id="17298100"/>
<sequence length="70" mass="7899">SSKANARPPKKGSFPLDHFGECKEAMSRYMACMKNNDHAHATCREETKAYLECRMANGLMEQEDVSKFGL</sequence>
<organism evidence="7">
    <name type="scientific">Guillardia theta (strain CCMP2712)</name>
    <name type="common">Cryptophyte</name>
    <dbReference type="NCBI Taxonomy" id="905079"/>
    <lineage>
        <taxon>Eukaryota</taxon>
        <taxon>Cryptophyceae</taxon>
        <taxon>Pyrenomonadales</taxon>
        <taxon>Geminigeraceae</taxon>
        <taxon>Guillardia</taxon>
    </lineage>
</organism>
<dbReference type="RefSeq" id="XP_005828429.1">
    <property type="nucleotide sequence ID" value="XM_005828372.1"/>
</dbReference>
<dbReference type="Pfam" id="PF06747">
    <property type="entry name" value="CHCH"/>
    <property type="match status" value="1"/>
</dbReference>
<reference evidence="9" key="2">
    <citation type="submission" date="2012-11" db="EMBL/GenBank/DDBJ databases">
        <authorList>
            <person name="Kuo A."/>
            <person name="Curtis B.A."/>
            <person name="Tanifuji G."/>
            <person name="Burki F."/>
            <person name="Gruber A."/>
            <person name="Irimia M."/>
            <person name="Maruyama S."/>
            <person name="Arias M.C."/>
            <person name="Ball S.G."/>
            <person name="Gile G.H."/>
            <person name="Hirakawa Y."/>
            <person name="Hopkins J.F."/>
            <person name="Rensing S.A."/>
            <person name="Schmutz J."/>
            <person name="Symeonidi A."/>
            <person name="Elias M."/>
            <person name="Eveleigh R.J."/>
            <person name="Herman E.K."/>
            <person name="Klute M.J."/>
            <person name="Nakayama T."/>
            <person name="Obornik M."/>
            <person name="Reyes-Prieto A."/>
            <person name="Armbrust E.V."/>
            <person name="Aves S.J."/>
            <person name="Beiko R.G."/>
            <person name="Coutinho P."/>
            <person name="Dacks J.B."/>
            <person name="Durnford D.G."/>
            <person name="Fast N.M."/>
            <person name="Green B.R."/>
            <person name="Grisdale C."/>
            <person name="Hempe F."/>
            <person name="Henrissat B."/>
            <person name="Hoppner M.P."/>
            <person name="Ishida K.-I."/>
            <person name="Kim E."/>
            <person name="Koreny L."/>
            <person name="Kroth P.G."/>
            <person name="Liu Y."/>
            <person name="Malik S.-B."/>
            <person name="Maier U.G."/>
            <person name="McRose D."/>
            <person name="Mock T."/>
            <person name="Neilson J.A."/>
            <person name="Onodera N.T."/>
            <person name="Poole A.M."/>
            <person name="Pritham E.J."/>
            <person name="Richards T.A."/>
            <person name="Rocap G."/>
            <person name="Roy S.W."/>
            <person name="Sarai C."/>
            <person name="Schaack S."/>
            <person name="Shirato S."/>
            <person name="Slamovits C.H."/>
            <person name="Spencer D.F."/>
            <person name="Suzuki S."/>
            <person name="Worden A.Z."/>
            <person name="Zauner S."/>
            <person name="Barry K."/>
            <person name="Bell C."/>
            <person name="Bharti A.K."/>
            <person name="Crow J.A."/>
            <person name="Grimwood J."/>
            <person name="Kramer R."/>
            <person name="Lindquist E."/>
            <person name="Lucas S."/>
            <person name="Salamov A."/>
            <person name="McFadden G.I."/>
            <person name="Lane C.E."/>
            <person name="Keeling P.J."/>
            <person name="Gray M.W."/>
            <person name="Grigoriev I.V."/>
            <person name="Archibald J.M."/>
        </authorList>
    </citation>
    <scope>NUCLEOTIDE SEQUENCE</scope>
    <source>
        <strain evidence="9">CCMP2712</strain>
    </source>
</reference>
<dbReference type="OMA" id="GTNDEAC"/>
<dbReference type="SUPFAM" id="SSF47072">
    <property type="entry name" value="Cysteine alpha-hairpin motif"/>
    <property type="match status" value="1"/>
</dbReference>
<dbReference type="EnsemblProtists" id="EKX41449">
    <property type="protein sequence ID" value="EKX41449"/>
    <property type="gene ID" value="GUITHDRAFT_60979"/>
</dbReference>
<proteinExistence type="inferred from homology"/>
<name>L1IZV8_GUITC</name>
<dbReference type="PANTHER" id="PTHR21107">
    <property type="entry name" value="CYTOCHROME C OXIDASE ASSEMBLY PROTEIN COX19"/>
    <property type="match status" value="1"/>
</dbReference>
<dbReference type="AlphaFoldDB" id="L1IZV8"/>
<evidence type="ECO:0000313" key="9">
    <source>
        <dbReference type="Proteomes" id="UP000011087"/>
    </source>
</evidence>
<dbReference type="GO" id="GO:0005758">
    <property type="term" value="C:mitochondrial intermembrane space"/>
    <property type="evidence" value="ECO:0007669"/>
    <property type="project" value="TreeGrafter"/>
</dbReference>
<comment type="subcellular location">
    <subcellularLocation>
        <location evidence="1">Cytoplasm</location>
    </subcellularLocation>
</comment>
<dbReference type="KEGG" id="gtt:GUITHDRAFT_60979"/>
<dbReference type="HOGENOM" id="CLU_141947_3_1_1"/>
<feature type="non-terminal residue" evidence="7">
    <location>
        <position position="70"/>
    </location>
</feature>
<dbReference type="GO" id="GO:0033617">
    <property type="term" value="P:mitochondrial respiratory chain complex IV assembly"/>
    <property type="evidence" value="ECO:0007669"/>
    <property type="project" value="TreeGrafter"/>
</dbReference>
<feature type="domain" description="CHCH" evidence="6">
    <location>
        <begin position="22"/>
        <end position="56"/>
    </location>
</feature>